<comment type="caution">
    <text evidence="12">The sequence shown here is derived from an EMBL/GenBank/DDBJ whole genome shotgun (WGS) entry which is preliminary data.</text>
</comment>
<keyword evidence="11" id="KW-0812">Transmembrane</keyword>
<dbReference type="Pfam" id="PF02666">
    <property type="entry name" value="PS_Dcarbxylase"/>
    <property type="match status" value="1"/>
</dbReference>
<dbReference type="InterPro" id="IPR003817">
    <property type="entry name" value="PS_Dcarbxylase"/>
</dbReference>
<evidence type="ECO:0000256" key="8">
    <source>
        <dbReference type="ARBA" id="ARBA00023239"/>
    </source>
</evidence>
<evidence type="ECO:0000256" key="7">
    <source>
        <dbReference type="ARBA" id="ARBA00023209"/>
    </source>
</evidence>
<evidence type="ECO:0000256" key="9">
    <source>
        <dbReference type="ARBA" id="ARBA00023264"/>
    </source>
</evidence>
<dbReference type="EMBL" id="LNQE01000315">
    <property type="protein sequence ID" value="KUG27568.1"/>
    <property type="molecule type" value="Genomic_DNA"/>
</dbReference>
<dbReference type="AlphaFoldDB" id="A0A0W8G334"/>
<feature type="transmembrane region" description="Helical" evidence="11">
    <location>
        <begin position="7"/>
        <end position="27"/>
    </location>
</feature>
<dbReference type="NCBIfam" id="NF003678">
    <property type="entry name" value="PRK05305.1-2"/>
    <property type="match status" value="1"/>
</dbReference>
<dbReference type="NCBIfam" id="NF003685">
    <property type="entry name" value="PRK05305.2-5"/>
    <property type="match status" value="1"/>
</dbReference>
<gene>
    <name evidence="12" type="ORF">ASZ90_002579</name>
</gene>
<organism evidence="12">
    <name type="scientific">hydrocarbon metagenome</name>
    <dbReference type="NCBI Taxonomy" id="938273"/>
    <lineage>
        <taxon>unclassified sequences</taxon>
        <taxon>metagenomes</taxon>
        <taxon>ecological metagenomes</taxon>
    </lineage>
</organism>
<keyword evidence="7" id="KW-0594">Phospholipid biosynthesis</keyword>
<keyword evidence="3" id="KW-0210">Decarboxylase</keyword>
<dbReference type="PANTHER" id="PTHR35809:SF1">
    <property type="entry name" value="ARCHAETIDYLSERINE DECARBOXYLASE PROENZYME-RELATED"/>
    <property type="match status" value="1"/>
</dbReference>
<keyword evidence="1" id="KW-1003">Cell membrane</keyword>
<accession>A0A0W8G334</accession>
<evidence type="ECO:0000256" key="6">
    <source>
        <dbReference type="ARBA" id="ARBA00023145"/>
    </source>
</evidence>
<evidence type="ECO:0000256" key="1">
    <source>
        <dbReference type="ARBA" id="ARBA00022475"/>
    </source>
</evidence>
<keyword evidence="2" id="KW-0444">Lipid biosynthesis</keyword>
<keyword evidence="11" id="KW-1133">Transmembrane helix</keyword>
<keyword evidence="8 12" id="KW-0456">Lyase</keyword>
<dbReference type="GO" id="GO:0004609">
    <property type="term" value="F:phosphatidylserine decarboxylase activity"/>
    <property type="evidence" value="ECO:0007669"/>
    <property type="project" value="UniProtKB-EC"/>
</dbReference>
<dbReference type="InterPro" id="IPR033175">
    <property type="entry name" value="PSD-A"/>
</dbReference>
<keyword evidence="5 11" id="KW-0472">Membrane</keyword>
<evidence type="ECO:0000256" key="4">
    <source>
        <dbReference type="ARBA" id="ARBA00023098"/>
    </source>
</evidence>
<name>A0A0W8G334_9ZZZZ</name>
<feature type="transmembrane region" description="Helical" evidence="11">
    <location>
        <begin position="33"/>
        <end position="51"/>
    </location>
</feature>
<keyword evidence="6" id="KW-0865">Zymogen</keyword>
<sequence length="216" mass="23505">MRGVYSFFGLAADGLPIIGILALATLVAALLRWPYVAVFLLLLTAFCVQFFRDPERVAPDAPGLAVSPADGRVIRLGRAPDPLTGEMKDVVCIFMNVFNVHVNRVPVAGTIERVEYFPGKFFNADLDKASVDNERNVVVVRDAAGDAFTVVQIAGLIARRIVCRAAPGDAFVRGERFGMIKFGSRVDVYLPHGYHQSVTMDQKVLAGQTVIAQKTP</sequence>
<evidence type="ECO:0000313" key="12">
    <source>
        <dbReference type="EMBL" id="KUG27568.1"/>
    </source>
</evidence>
<dbReference type="GO" id="GO:0008654">
    <property type="term" value="P:phospholipid biosynthetic process"/>
    <property type="evidence" value="ECO:0007669"/>
    <property type="project" value="UniProtKB-KW"/>
</dbReference>
<protein>
    <submittedName>
        <fullName evidence="12">Phosphatidylserine decarboxylase</fullName>
        <ecNumber evidence="12">4.1.1.65</ecNumber>
    </submittedName>
</protein>
<keyword evidence="10" id="KW-0670">Pyruvate</keyword>
<reference evidence="12" key="1">
    <citation type="journal article" date="2015" name="Proc. Natl. Acad. Sci. U.S.A.">
        <title>Networks of energetic and metabolic interactions define dynamics in microbial communities.</title>
        <authorList>
            <person name="Embree M."/>
            <person name="Liu J.K."/>
            <person name="Al-Bassam M.M."/>
            <person name="Zengler K."/>
        </authorList>
    </citation>
    <scope>NUCLEOTIDE SEQUENCE</scope>
</reference>
<evidence type="ECO:0000256" key="10">
    <source>
        <dbReference type="ARBA" id="ARBA00023317"/>
    </source>
</evidence>
<dbReference type="HAMAP" id="MF_00664">
    <property type="entry name" value="PS_decarb_PSD_A"/>
    <property type="match status" value="1"/>
</dbReference>
<evidence type="ECO:0000256" key="11">
    <source>
        <dbReference type="SAM" id="Phobius"/>
    </source>
</evidence>
<dbReference type="EC" id="4.1.1.65" evidence="12"/>
<evidence type="ECO:0000256" key="5">
    <source>
        <dbReference type="ARBA" id="ARBA00023136"/>
    </source>
</evidence>
<keyword evidence="9" id="KW-1208">Phospholipid metabolism</keyword>
<keyword evidence="4" id="KW-0443">Lipid metabolism</keyword>
<proteinExistence type="inferred from homology"/>
<evidence type="ECO:0000256" key="3">
    <source>
        <dbReference type="ARBA" id="ARBA00022793"/>
    </source>
</evidence>
<dbReference type="PANTHER" id="PTHR35809">
    <property type="entry name" value="ARCHAETIDYLSERINE DECARBOXYLASE PROENZYME-RELATED"/>
    <property type="match status" value="1"/>
</dbReference>
<evidence type="ECO:0000256" key="2">
    <source>
        <dbReference type="ARBA" id="ARBA00022516"/>
    </source>
</evidence>